<feature type="region of interest" description="Disordered" evidence="1">
    <location>
        <begin position="464"/>
        <end position="483"/>
    </location>
</feature>
<protein>
    <submittedName>
        <fullName evidence="2">Uncharacterized protein</fullName>
    </submittedName>
</protein>
<accession>A0AAU9KLY0</accession>
<proteinExistence type="predicted"/>
<feature type="compositionally biased region" description="Basic and acidic residues" evidence="1">
    <location>
        <begin position="97"/>
        <end position="116"/>
    </location>
</feature>
<evidence type="ECO:0000313" key="3">
    <source>
        <dbReference type="Proteomes" id="UP001162131"/>
    </source>
</evidence>
<feature type="region of interest" description="Disordered" evidence="1">
    <location>
        <begin position="93"/>
        <end position="125"/>
    </location>
</feature>
<evidence type="ECO:0000256" key="1">
    <source>
        <dbReference type="SAM" id="MobiDB-lite"/>
    </source>
</evidence>
<dbReference type="PANTHER" id="PTHR37028:SF9">
    <property type="entry name" value="NUCLEAR PROTEIN MDM1"/>
    <property type="match status" value="1"/>
</dbReference>
<feature type="region of interest" description="Disordered" evidence="1">
    <location>
        <begin position="305"/>
        <end position="324"/>
    </location>
</feature>
<dbReference type="AlphaFoldDB" id="A0AAU9KLY0"/>
<gene>
    <name evidence="2" type="ORF">BSTOLATCC_MIC61023</name>
</gene>
<sequence>MKKASSKDRIQHWLDFIDPSQTDLASTQCSQQMPREILLQAKGKEYEVKKHMARVEKEKEDKLLTPFHPLTNASFTTSNELVENRLLKAGQIYSQKLQEKRKEKSENERKEEEKLKIKPRPASAGRSRERLYGMHNLYKQKQIQRQIEEAERVRSELKDPELCKRSLEIAEKKDRPNRVEDRLIEQANKSVEMLNTKRLISEMARKWASKPTISPMARKIKRSGNVSERLSKYSFIYEDNLNKLKMKYEDSIPHPKSPSKIEKREVPLMDRPKSPIKEPEIDFPFKPQLCKRSLEMAKSLGKSTERLLRASPSPTNFTDDKECSFSPLVNKNSEKLDRRQKTNENGDKTERWEALYNLRNLNSERRRELIDERLEEEGRDCAFHPLVMTPQKKEFNPEKLLERLNGWESIRKEKIQRTREDEIEGSMKKCTFRPEICDSPYSSKEINFPTDKGVQKYIEKQLSARKRSLESTPRTPEKKPKSAYKELSANDFLLALQKLHVDLCESQL</sequence>
<reference evidence="2" key="1">
    <citation type="submission" date="2021-09" db="EMBL/GenBank/DDBJ databases">
        <authorList>
            <consortium name="AG Swart"/>
            <person name="Singh M."/>
            <person name="Singh A."/>
            <person name="Seah K."/>
            <person name="Emmerich C."/>
        </authorList>
    </citation>
    <scope>NUCLEOTIDE SEQUENCE</scope>
    <source>
        <strain evidence="2">ATCC30299</strain>
    </source>
</reference>
<dbReference type="PANTHER" id="PTHR37028">
    <property type="entry name" value="UNNAMED PRODUCT-RELATED"/>
    <property type="match status" value="1"/>
</dbReference>
<organism evidence="2 3">
    <name type="scientific">Blepharisma stoltei</name>
    <dbReference type="NCBI Taxonomy" id="1481888"/>
    <lineage>
        <taxon>Eukaryota</taxon>
        <taxon>Sar</taxon>
        <taxon>Alveolata</taxon>
        <taxon>Ciliophora</taxon>
        <taxon>Postciliodesmatophora</taxon>
        <taxon>Heterotrichea</taxon>
        <taxon>Heterotrichida</taxon>
        <taxon>Blepharismidae</taxon>
        <taxon>Blepharisma</taxon>
    </lineage>
</organism>
<keyword evidence="3" id="KW-1185">Reference proteome</keyword>
<comment type="caution">
    <text evidence="2">The sequence shown here is derived from an EMBL/GenBank/DDBJ whole genome shotgun (WGS) entry which is preliminary data.</text>
</comment>
<evidence type="ECO:0000313" key="2">
    <source>
        <dbReference type="EMBL" id="CAG9334405.1"/>
    </source>
</evidence>
<dbReference type="Proteomes" id="UP001162131">
    <property type="component" value="Unassembled WGS sequence"/>
</dbReference>
<dbReference type="EMBL" id="CAJZBQ010000058">
    <property type="protein sequence ID" value="CAG9334405.1"/>
    <property type="molecule type" value="Genomic_DNA"/>
</dbReference>
<name>A0AAU9KLY0_9CILI</name>